<reference evidence="4 5" key="1">
    <citation type="submission" date="2019-10" db="EMBL/GenBank/DDBJ databases">
        <title>Glaciimonas soli sp. nov., a psychrophilic bacterium isolated from the forest soil of a high elevation mountain in Taiwan.</title>
        <authorList>
            <person name="Wang L.-T."/>
            <person name="Shieh W.Y."/>
        </authorList>
    </citation>
    <scope>NUCLEOTIDE SEQUENCE [LARGE SCALE GENOMIC DNA]</scope>
    <source>
        <strain evidence="4 5">GS1</strain>
    </source>
</reference>
<proteinExistence type="predicted"/>
<dbReference type="FunFam" id="2.70.70.10:FF:000003">
    <property type="entry name" value="Murein hydrolase activator EnvC"/>
    <property type="match status" value="1"/>
</dbReference>
<dbReference type="InterPro" id="IPR050570">
    <property type="entry name" value="Cell_wall_metabolism_enzyme"/>
</dbReference>
<protein>
    <submittedName>
        <fullName evidence="4">Peptidoglycan DD-metalloendopeptidase family protein</fullName>
    </submittedName>
</protein>
<dbReference type="GO" id="GO:0004222">
    <property type="term" value="F:metalloendopeptidase activity"/>
    <property type="evidence" value="ECO:0007669"/>
    <property type="project" value="TreeGrafter"/>
</dbReference>
<feature type="compositionally biased region" description="Basic and acidic residues" evidence="2">
    <location>
        <begin position="104"/>
        <end position="113"/>
    </location>
</feature>
<feature type="coiled-coil region" evidence="1">
    <location>
        <begin position="186"/>
        <end position="230"/>
    </location>
</feature>
<evidence type="ECO:0000313" key="4">
    <source>
        <dbReference type="EMBL" id="MQR00300.1"/>
    </source>
</evidence>
<name>A0A843YMY5_9BURK</name>
<dbReference type="PANTHER" id="PTHR21666">
    <property type="entry name" value="PEPTIDASE-RELATED"/>
    <property type="match status" value="1"/>
</dbReference>
<dbReference type="SUPFAM" id="SSF51261">
    <property type="entry name" value="Duplicated hybrid motif"/>
    <property type="match status" value="1"/>
</dbReference>
<feature type="domain" description="M23ase beta-sheet core" evidence="3">
    <location>
        <begin position="426"/>
        <end position="519"/>
    </location>
</feature>
<dbReference type="InterPro" id="IPR016047">
    <property type="entry name" value="M23ase_b-sheet_dom"/>
</dbReference>
<feature type="compositionally biased region" description="Polar residues" evidence="2">
    <location>
        <begin position="322"/>
        <end position="333"/>
    </location>
</feature>
<gene>
    <name evidence="4" type="ORF">GEV47_06360</name>
</gene>
<dbReference type="OrthoDB" id="9784703at2"/>
<comment type="caution">
    <text evidence="4">The sequence shown here is derived from an EMBL/GenBank/DDBJ whole genome shotgun (WGS) entry which is preliminary data.</text>
</comment>
<keyword evidence="1" id="KW-0175">Coiled coil</keyword>
<accession>A0A843YMY5</accession>
<evidence type="ECO:0000313" key="5">
    <source>
        <dbReference type="Proteomes" id="UP000451565"/>
    </source>
</evidence>
<evidence type="ECO:0000259" key="3">
    <source>
        <dbReference type="Pfam" id="PF01551"/>
    </source>
</evidence>
<dbReference type="Gene3D" id="6.10.250.3150">
    <property type="match status" value="1"/>
</dbReference>
<evidence type="ECO:0000256" key="1">
    <source>
        <dbReference type="SAM" id="Coils"/>
    </source>
</evidence>
<feature type="region of interest" description="Disordered" evidence="2">
    <location>
        <begin position="104"/>
        <end position="123"/>
    </location>
</feature>
<keyword evidence="5" id="KW-1185">Reference proteome</keyword>
<dbReference type="EMBL" id="WINI01000003">
    <property type="protein sequence ID" value="MQR00300.1"/>
    <property type="molecule type" value="Genomic_DNA"/>
</dbReference>
<dbReference type="InterPro" id="IPR011055">
    <property type="entry name" value="Dup_hybrid_motif"/>
</dbReference>
<dbReference type="Proteomes" id="UP000451565">
    <property type="component" value="Unassembled WGS sequence"/>
</dbReference>
<dbReference type="AlphaFoldDB" id="A0A843YMY5"/>
<feature type="region of interest" description="Disordered" evidence="2">
    <location>
        <begin position="312"/>
        <end position="389"/>
    </location>
</feature>
<evidence type="ECO:0000256" key="2">
    <source>
        <dbReference type="SAM" id="MobiDB-lite"/>
    </source>
</evidence>
<sequence length="526" mass="57075">MKRLHLKHRALSSPASAGGVTGAWRAPVLTLLLALIFTAAPGVHAAAKITERSKQKQAAENARADLSQKLQALKRDINQTETEKDSAEDALADSEAAISDANRSLRDLSDEQKQTQTKLAQLSKKHDELSQTVKAQQTQMATLLRQQYVAGNEDRIKLLLSGDNPNRINRELQYMGYVSQAQAKLIEALRASIQAVEANQTDMRNAQDDLDEIAQDQRDQKSKLETEKNKHATLLTQLSSKLVAQRKEVGKTERDDQRLAGLVDKLGQLIEDQKKIDAANREKQRQAQLAKAQAAQAARAAQAAARAEQAARALEKQRQRATNAAKSTPTVNNPQPPSTFHPDPIDDDQPPPALAQTPAPAASTVAPEPASVTAAAPLERNEITPEASPDVAYGRSFASLKGQLRLPVKGELMNRFGSSRGDGPPSKGLFIRAPEGAEVKSIAAGRVVFADWLRGFGNLIIIDHGNQYLTIYGNNQSLLKRPGDVVKPGDVIASAGNSGGNEQSGLYFEIRHQGRAFDPIGWVTTR</sequence>
<dbReference type="RefSeq" id="WP_153233911.1">
    <property type="nucleotide sequence ID" value="NZ_WINI01000003.1"/>
</dbReference>
<dbReference type="PANTHER" id="PTHR21666:SF270">
    <property type="entry name" value="MUREIN HYDROLASE ACTIVATOR ENVC"/>
    <property type="match status" value="1"/>
</dbReference>
<organism evidence="4 5">
    <name type="scientific">Glaciimonas soli</name>
    <dbReference type="NCBI Taxonomy" id="2590999"/>
    <lineage>
        <taxon>Bacteria</taxon>
        <taxon>Pseudomonadati</taxon>
        <taxon>Pseudomonadota</taxon>
        <taxon>Betaproteobacteria</taxon>
        <taxon>Burkholderiales</taxon>
        <taxon>Oxalobacteraceae</taxon>
        <taxon>Glaciimonas</taxon>
    </lineage>
</organism>
<dbReference type="Gene3D" id="2.70.70.10">
    <property type="entry name" value="Glucose Permease (Domain IIA)"/>
    <property type="match status" value="1"/>
</dbReference>
<dbReference type="Pfam" id="PF01551">
    <property type="entry name" value="Peptidase_M23"/>
    <property type="match status" value="1"/>
</dbReference>
<dbReference type="CDD" id="cd12797">
    <property type="entry name" value="M23_peptidase"/>
    <property type="match status" value="1"/>
</dbReference>